<sequence>MITSEKSKLEGLRVTDNFQLLDYLTKTAVKREQIVTSPLKSAYAKHPLVLLIGEHGNDRGNERRLGSVLPETVVRRRWRPMGQWHGMARRESCICFSEQEH</sequence>
<reference evidence="1 2" key="3">
    <citation type="submission" date="2019-11" db="EMBL/GenBank/DDBJ databases">
        <title>A de novo genome assembly of a pear dwarfing rootstock.</title>
        <authorList>
            <person name="Wang F."/>
            <person name="Wang J."/>
            <person name="Li S."/>
            <person name="Zhang Y."/>
            <person name="Fang M."/>
            <person name="Ma L."/>
            <person name="Zhao Y."/>
            <person name="Jiang S."/>
        </authorList>
    </citation>
    <scope>NUCLEOTIDE SEQUENCE [LARGE SCALE GENOMIC DNA]</scope>
    <source>
        <strain evidence="1">S2</strain>
        <tissue evidence="1">Leaf</tissue>
    </source>
</reference>
<comment type="caution">
    <text evidence="1">The sequence shown here is derived from an EMBL/GenBank/DDBJ whole genome shotgun (WGS) entry which is preliminary data.</text>
</comment>
<reference evidence="2" key="2">
    <citation type="submission" date="2019-10" db="EMBL/GenBank/DDBJ databases">
        <title>A de novo genome assembly of a pear dwarfing rootstock.</title>
        <authorList>
            <person name="Wang F."/>
            <person name="Wang J."/>
            <person name="Li S."/>
            <person name="Zhang Y."/>
            <person name="Fang M."/>
            <person name="Ma L."/>
            <person name="Zhao Y."/>
            <person name="Jiang S."/>
        </authorList>
    </citation>
    <scope>NUCLEOTIDE SEQUENCE [LARGE SCALE GENOMIC DNA]</scope>
</reference>
<dbReference type="Proteomes" id="UP000327157">
    <property type="component" value="Chromosome 14"/>
</dbReference>
<organism evidence="1 2">
    <name type="scientific">Pyrus ussuriensis x Pyrus communis</name>
    <dbReference type="NCBI Taxonomy" id="2448454"/>
    <lineage>
        <taxon>Eukaryota</taxon>
        <taxon>Viridiplantae</taxon>
        <taxon>Streptophyta</taxon>
        <taxon>Embryophyta</taxon>
        <taxon>Tracheophyta</taxon>
        <taxon>Spermatophyta</taxon>
        <taxon>Magnoliopsida</taxon>
        <taxon>eudicotyledons</taxon>
        <taxon>Gunneridae</taxon>
        <taxon>Pentapetalae</taxon>
        <taxon>rosids</taxon>
        <taxon>fabids</taxon>
        <taxon>Rosales</taxon>
        <taxon>Rosaceae</taxon>
        <taxon>Amygdaloideae</taxon>
        <taxon>Maleae</taxon>
        <taxon>Pyrus</taxon>
    </lineage>
</organism>
<proteinExistence type="predicted"/>
<evidence type="ECO:0000313" key="1">
    <source>
        <dbReference type="EMBL" id="KAB2608163.1"/>
    </source>
</evidence>
<dbReference type="EMBL" id="SMOL01000553">
    <property type="protein sequence ID" value="KAB2608163.1"/>
    <property type="molecule type" value="Genomic_DNA"/>
</dbReference>
<accession>A0A5N5FYH9</accession>
<evidence type="ECO:0000313" key="2">
    <source>
        <dbReference type="Proteomes" id="UP000327157"/>
    </source>
</evidence>
<dbReference type="AlphaFoldDB" id="A0A5N5FYH9"/>
<gene>
    <name evidence="1" type="ORF">D8674_011331</name>
</gene>
<reference evidence="1 2" key="1">
    <citation type="submission" date="2019-09" db="EMBL/GenBank/DDBJ databases">
        <authorList>
            <person name="Ou C."/>
        </authorList>
    </citation>
    <scope>NUCLEOTIDE SEQUENCE [LARGE SCALE GENOMIC DNA]</scope>
    <source>
        <strain evidence="1">S2</strain>
        <tissue evidence="1">Leaf</tissue>
    </source>
</reference>
<name>A0A5N5FYH9_9ROSA</name>
<keyword evidence="2" id="KW-1185">Reference proteome</keyword>
<protein>
    <submittedName>
        <fullName evidence="1">Uncharacterized protein</fullName>
    </submittedName>
</protein>